<accession>Q02BJ3</accession>
<dbReference type="SUPFAM" id="SSF52266">
    <property type="entry name" value="SGNH hydrolase"/>
    <property type="match status" value="1"/>
</dbReference>
<dbReference type="GO" id="GO:0016788">
    <property type="term" value="F:hydrolase activity, acting on ester bonds"/>
    <property type="evidence" value="ECO:0007669"/>
    <property type="project" value="UniProtKB-ARBA"/>
</dbReference>
<gene>
    <name evidence="1" type="ordered locus">Acid_0567</name>
</gene>
<dbReference type="Gene3D" id="3.40.50.1110">
    <property type="entry name" value="SGNH hydrolase"/>
    <property type="match status" value="1"/>
</dbReference>
<evidence type="ECO:0008006" key="2">
    <source>
        <dbReference type="Google" id="ProtNLM"/>
    </source>
</evidence>
<dbReference type="InterPro" id="IPR036514">
    <property type="entry name" value="SGNH_hydro_sf"/>
</dbReference>
<sequence length="305" mass="34550">MSRRVLYPAGVRFSDFADFQINYLNYRTGNLIPDSELWIGDELKVRINSLACKGNELDRELGVIGIFGDSAVFGSETDAWPFHLDIRGYQALLTAVEGHDFKRMHERLKELQPKVRFDAVVVCGSWHNLAYNQHDEGYWNEMFDAFCGKNHRTALCTLSAGIDEYACEHGIEDWVTRGVKGQDFAPWGWWPTSAEKTREIYTGLLRYNACVRRYCKAFGTILIDVFEAYRPADPEDLAFGYFDPCHPRPAIYPRLAAVARKALEPRLPVRSTSERGRMLPTPAAPLAKAAVAGAHLPGTKVYPLW</sequence>
<proteinExistence type="predicted"/>
<dbReference type="EMBL" id="CP000473">
    <property type="protein sequence ID" value="ABJ81573.1"/>
    <property type="molecule type" value="Genomic_DNA"/>
</dbReference>
<dbReference type="AlphaFoldDB" id="Q02BJ3"/>
<protein>
    <recommendedName>
        <fullName evidence="2">SGNH hydrolase-type esterase domain-containing protein</fullName>
    </recommendedName>
</protein>
<dbReference type="KEGG" id="sus:Acid_0567"/>
<dbReference type="InParanoid" id="Q02BJ3"/>
<organism evidence="1">
    <name type="scientific">Solibacter usitatus (strain Ellin6076)</name>
    <dbReference type="NCBI Taxonomy" id="234267"/>
    <lineage>
        <taxon>Bacteria</taxon>
        <taxon>Pseudomonadati</taxon>
        <taxon>Acidobacteriota</taxon>
        <taxon>Terriglobia</taxon>
        <taxon>Bryobacterales</taxon>
        <taxon>Solibacteraceae</taxon>
        <taxon>Candidatus Solibacter</taxon>
    </lineage>
</organism>
<dbReference type="HOGENOM" id="CLU_911835_0_0_0"/>
<dbReference type="STRING" id="234267.Acid_0567"/>
<name>Q02BJ3_SOLUE</name>
<evidence type="ECO:0000313" key="1">
    <source>
        <dbReference type="EMBL" id="ABJ81573.1"/>
    </source>
</evidence>
<reference evidence="1" key="1">
    <citation type="submission" date="2006-10" db="EMBL/GenBank/DDBJ databases">
        <title>Complete sequence of Solibacter usitatus Ellin6076.</title>
        <authorList>
            <consortium name="US DOE Joint Genome Institute"/>
            <person name="Copeland A."/>
            <person name="Lucas S."/>
            <person name="Lapidus A."/>
            <person name="Barry K."/>
            <person name="Detter J.C."/>
            <person name="Glavina del Rio T."/>
            <person name="Hammon N."/>
            <person name="Israni S."/>
            <person name="Dalin E."/>
            <person name="Tice H."/>
            <person name="Pitluck S."/>
            <person name="Thompson L.S."/>
            <person name="Brettin T."/>
            <person name="Bruce D."/>
            <person name="Han C."/>
            <person name="Tapia R."/>
            <person name="Gilna P."/>
            <person name="Schmutz J."/>
            <person name="Larimer F."/>
            <person name="Land M."/>
            <person name="Hauser L."/>
            <person name="Kyrpides N."/>
            <person name="Mikhailova N."/>
            <person name="Janssen P.H."/>
            <person name="Kuske C.R."/>
            <person name="Richardson P."/>
        </authorList>
    </citation>
    <scope>NUCLEOTIDE SEQUENCE</scope>
    <source>
        <strain evidence="1">Ellin6076</strain>
    </source>
</reference>